<dbReference type="AlphaFoldDB" id="A0A3D8M7I5"/>
<keyword evidence="2" id="KW-1185">Reference proteome</keyword>
<sequence length="126" mass="14268">MRKALIAITCTVLTAGCADLPTDQQIDNANYGPYPENYKAIVEAYYDKELRDPDATLWRGIAEPKRYWIGNEMDNVYYGYLVCATLNTKNLFGGYKGYTTDALMINNGKVIKFVADGDWWGEKLCD</sequence>
<dbReference type="Proteomes" id="UP000256561">
    <property type="component" value="Unassembled WGS sequence"/>
</dbReference>
<organism evidence="1 2">
    <name type="scientific">Alteromonas aestuariivivens</name>
    <dbReference type="NCBI Taxonomy" id="1938339"/>
    <lineage>
        <taxon>Bacteria</taxon>
        <taxon>Pseudomonadati</taxon>
        <taxon>Pseudomonadota</taxon>
        <taxon>Gammaproteobacteria</taxon>
        <taxon>Alteromonadales</taxon>
        <taxon>Alteromonadaceae</taxon>
        <taxon>Alteromonas/Salinimonas group</taxon>
        <taxon>Alteromonas</taxon>
    </lineage>
</organism>
<gene>
    <name evidence="1" type="ORF">DXV75_09850</name>
</gene>
<dbReference type="RefSeq" id="WP_115593238.1">
    <property type="nucleotide sequence ID" value="NZ_QRHA01000006.1"/>
</dbReference>
<evidence type="ECO:0000313" key="2">
    <source>
        <dbReference type="Proteomes" id="UP000256561"/>
    </source>
</evidence>
<comment type="caution">
    <text evidence="1">The sequence shown here is derived from an EMBL/GenBank/DDBJ whole genome shotgun (WGS) entry which is preliminary data.</text>
</comment>
<accession>A0A3D8M7I5</accession>
<reference evidence="2" key="1">
    <citation type="submission" date="2018-08" db="EMBL/GenBank/DDBJ databases">
        <authorList>
            <person name="Zhang J."/>
            <person name="Du Z.-J."/>
        </authorList>
    </citation>
    <scope>NUCLEOTIDE SEQUENCE [LARGE SCALE GENOMIC DNA]</scope>
    <source>
        <strain evidence="2">KCTC 52655</strain>
    </source>
</reference>
<evidence type="ECO:0000313" key="1">
    <source>
        <dbReference type="EMBL" id="RDV25583.1"/>
    </source>
</evidence>
<protein>
    <submittedName>
        <fullName evidence="1">Uncharacterized protein</fullName>
    </submittedName>
</protein>
<dbReference type="OrthoDB" id="9157170at2"/>
<name>A0A3D8M7I5_9ALTE</name>
<dbReference type="PROSITE" id="PS51257">
    <property type="entry name" value="PROKAR_LIPOPROTEIN"/>
    <property type="match status" value="1"/>
</dbReference>
<dbReference type="EMBL" id="QRHA01000006">
    <property type="protein sequence ID" value="RDV25583.1"/>
    <property type="molecule type" value="Genomic_DNA"/>
</dbReference>
<proteinExistence type="predicted"/>